<dbReference type="SUPFAM" id="SSF74788">
    <property type="entry name" value="Cullin repeat-like"/>
    <property type="match status" value="1"/>
</dbReference>
<sequence>MATNLTSLPLAPESIDEESWNRIKTALDFAISGSALSHERFMVAYTAAYNCFASTRRVSRCDGQNTEHLSEDRNHHLYTKIEEYFGSGCFDEWREKAEILDSEDLLGYYSSQWRIYHSAATEADRICTYLNLHWVKKLRDEGRRDVYPIYQHDRRLTRALVGLARRHHQGETLDVGLMKNVLFSLVSLGINNENLQLISLDVYKENFETEFLEDAEEHLRQISDGLAFEPQEYLDMVMACFKEENEYISAAREYLHPTTEEKLRQRCELALLGERDQTRWEVTGGSSVLDPKPKLAEPDRWL</sequence>
<keyword evidence="4" id="KW-1185">Reference proteome</keyword>
<dbReference type="EMBL" id="JBAHYK010003708">
    <property type="protein sequence ID" value="KAL0563275.1"/>
    <property type="molecule type" value="Genomic_DNA"/>
</dbReference>
<gene>
    <name evidence="3" type="primary">CDC53_9</name>
    <name evidence="3" type="ORF">V5O48_018797</name>
</gene>
<dbReference type="Pfam" id="PF00888">
    <property type="entry name" value="Cullin"/>
    <property type="match status" value="1"/>
</dbReference>
<proteinExistence type="inferred from homology"/>
<keyword evidence="3" id="KW-0436">Ligase</keyword>
<evidence type="ECO:0000313" key="3">
    <source>
        <dbReference type="EMBL" id="KAL0563275.1"/>
    </source>
</evidence>
<dbReference type="Gene3D" id="1.20.1310.10">
    <property type="entry name" value="Cullin Repeats"/>
    <property type="match status" value="2"/>
</dbReference>
<feature type="domain" description="Cullin N-terminal" evidence="2">
    <location>
        <begin position="20"/>
        <end position="275"/>
    </location>
</feature>
<dbReference type="GO" id="GO:0016874">
    <property type="term" value="F:ligase activity"/>
    <property type="evidence" value="ECO:0007669"/>
    <property type="project" value="UniProtKB-KW"/>
</dbReference>
<organism evidence="3 4">
    <name type="scientific">Marasmius crinis-equi</name>
    <dbReference type="NCBI Taxonomy" id="585013"/>
    <lineage>
        <taxon>Eukaryota</taxon>
        <taxon>Fungi</taxon>
        <taxon>Dikarya</taxon>
        <taxon>Basidiomycota</taxon>
        <taxon>Agaricomycotina</taxon>
        <taxon>Agaricomycetes</taxon>
        <taxon>Agaricomycetidae</taxon>
        <taxon>Agaricales</taxon>
        <taxon>Marasmiineae</taxon>
        <taxon>Marasmiaceae</taxon>
        <taxon>Marasmius</taxon>
    </lineage>
</organism>
<evidence type="ECO:0000313" key="4">
    <source>
        <dbReference type="Proteomes" id="UP001465976"/>
    </source>
</evidence>
<dbReference type="InterPro" id="IPR016159">
    <property type="entry name" value="Cullin_repeat-like_dom_sf"/>
</dbReference>
<dbReference type="PANTHER" id="PTHR11932">
    <property type="entry name" value="CULLIN"/>
    <property type="match status" value="1"/>
</dbReference>
<dbReference type="InterPro" id="IPR045093">
    <property type="entry name" value="Cullin"/>
</dbReference>
<evidence type="ECO:0000259" key="2">
    <source>
        <dbReference type="Pfam" id="PF00888"/>
    </source>
</evidence>
<accession>A0ABR3EKA2</accession>
<evidence type="ECO:0000256" key="1">
    <source>
        <dbReference type="ARBA" id="ARBA00006019"/>
    </source>
</evidence>
<protein>
    <submittedName>
        <fullName evidence="3">Ubiquitin ligase (Cullin) of SCF</fullName>
    </submittedName>
</protein>
<dbReference type="Proteomes" id="UP001465976">
    <property type="component" value="Unassembled WGS sequence"/>
</dbReference>
<reference evidence="3 4" key="1">
    <citation type="submission" date="2024-02" db="EMBL/GenBank/DDBJ databases">
        <title>A draft genome for the cacao thread blight pathogen Marasmius crinis-equi.</title>
        <authorList>
            <person name="Cohen S.P."/>
            <person name="Baruah I.K."/>
            <person name="Amoako-Attah I."/>
            <person name="Bukari Y."/>
            <person name="Meinhardt L.W."/>
            <person name="Bailey B.A."/>
        </authorList>
    </citation>
    <scope>NUCLEOTIDE SEQUENCE [LARGE SCALE GENOMIC DNA]</scope>
    <source>
        <strain evidence="3 4">GH-76</strain>
    </source>
</reference>
<dbReference type="InterPro" id="IPR001373">
    <property type="entry name" value="Cullin_N"/>
</dbReference>
<comment type="similarity">
    <text evidence="1">Belongs to the cullin family.</text>
</comment>
<comment type="caution">
    <text evidence="3">The sequence shown here is derived from an EMBL/GenBank/DDBJ whole genome shotgun (WGS) entry which is preliminary data.</text>
</comment>
<name>A0ABR3EKA2_9AGAR</name>